<reference evidence="1" key="2">
    <citation type="submission" date="2020-11" db="EMBL/GenBank/DDBJ databases">
        <authorList>
            <person name="McCartney M.A."/>
            <person name="Auch B."/>
            <person name="Kono T."/>
            <person name="Mallez S."/>
            <person name="Becker A."/>
            <person name="Gohl D.M."/>
            <person name="Silverstein K.A.T."/>
            <person name="Koren S."/>
            <person name="Bechman K.B."/>
            <person name="Herman A."/>
            <person name="Abrahante J.E."/>
            <person name="Garbe J."/>
        </authorList>
    </citation>
    <scope>NUCLEOTIDE SEQUENCE</scope>
    <source>
        <strain evidence="1">Duluth1</strain>
        <tissue evidence="1">Whole animal</tissue>
    </source>
</reference>
<dbReference type="EMBL" id="JAIWYP010000001">
    <property type="protein sequence ID" value="KAH3890886.1"/>
    <property type="molecule type" value="Genomic_DNA"/>
</dbReference>
<comment type="caution">
    <text evidence="1">The sequence shown here is derived from an EMBL/GenBank/DDBJ whole genome shotgun (WGS) entry which is preliminary data.</text>
</comment>
<reference evidence="1" key="1">
    <citation type="journal article" date="2019" name="bioRxiv">
        <title>The Genome of the Zebra Mussel, Dreissena polymorpha: A Resource for Invasive Species Research.</title>
        <authorList>
            <person name="McCartney M.A."/>
            <person name="Auch B."/>
            <person name="Kono T."/>
            <person name="Mallez S."/>
            <person name="Zhang Y."/>
            <person name="Obille A."/>
            <person name="Becker A."/>
            <person name="Abrahante J.E."/>
            <person name="Garbe J."/>
            <person name="Badalamenti J.P."/>
            <person name="Herman A."/>
            <person name="Mangelson H."/>
            <person name="Liachko I."/>
            <person name="Sullivan S."/>
            <person name="Sone E.D."/>
            <person name="Koren S."/>
            <person name="Silverstein K.A.T."/>
            <person name="Beckman K.B."/>
            <person name="Gohl D.M."/>
        </authorList>
    </citation>
    <scope>NUCLEOTIDE SEQUENCE</scope>
    <source>
        <strain evidence="1">Duluth1</strain>
        <tissue evidence="1">Whole animal</tissue>
    </source>
</reference>
<evidence type="ECO:0000313" key="2">
    <source>
        <dbReference type="Proteomes" id="UP000828390"/>
    </source>
</evidence>
<keyword evidence="2" id="KW-1185">Reference proteome</keyword>
<organism evidence="1 2">
    <name type="scientific">Dreissena polymorpha</name>
    <name type="common">Zebra mussel</name>
    <name type="synonym">Mytilus polymorpha</name>
    <dbReference type="NCBI Taxonomy" id="45954"/>
    <lineage>
        <taxon>Eukaryota</taxon>
        <taxon>Metazoa</taxon>
        <taxon>Spiralia</taxon>
        <taxon>Lophotrochozoa</taxon>
        <taxon>Mollusca</taxon>
        <taxon>Bivalvia</taxon>
        <taxon>Autobranchia</taxon>
        <taxon>Heteroconchia</taxon>
        <taxon>Euheterodonta</taxon>
        <taxon>Imparidentia</taxon>
        <taxon>Neoheterodontei</taxon>
        <taxon>Myida</taxon>
        <taxon>Dreissenoidea</taxon>
        <taxon>Dreissenidae</taxon>
        <taxon>Dreissena</taxon>
    </lineage>
</organism>
<evidence type="ECO:0000313" key="1">
    <source>
        <dbReference type="EMBL" id="KAH3890886.1"/>
    </source>
</evidence>
<name>A0A9D4NA95_DREPO</name>
<accession>A0A9D4NA95</accession>
<dbReference type="Proteomes" id="UP000828390">
    <property type="component" value="Unassembled WGS sequence"/>
</dbReference>
<protein>
    <submittedName>
        <fullName evidence="1">Uncharacterized protein</fullName>
    </submittedName>
</protein>
<proteinExistence type="predicted"/>
<gene>
    <name evidence="1" type="ORF">DPMN_014976</name>
</gene>
<feature type="non-terminal residue" evidence="1">
    <location>
        <position position="54"/>
    </location>
</feature>
<dbReference type="AlphaFoldDB" id="A0A9D4NA95"/>
<sequence length="54" mass="6277">MVWVKSIVVCQWNSDVALPYKDYAAGDSGLLFKYTSSRQEIKFFEKLILISFLK</sequence>